<evidence type="ECO:0000256" key="1">
    <source>
        <dbReference type="SAM" id="MobiDB-lite"/>
    </source>
</evidence>
<evidence type="ECO:0000313" key="3">
    <source>
        <dbReference type="Proteomes" id="UP001187315"/>
    </source>
</evidence>
<dbReference type="InterPro" id="IPR009003">
    <property type="entry name" value="Peptidase_S1_PA"/>
</dbReference>
<dbReference type="PANTHER" id="PTHR14389:SF3">
    <property type="entry name" value="PROTEIN FAM111A-LIKE"/>
    <property type="match status" value="1"/>
</dbReference>
<feature type="compositionally biased region" description="Basic and acidic residues" evidence="1">
    <location>
        <begin position="230"/>
        <end position="252"/>
    </location>
</feature>
<accession>A0AA88N1I7</accession>
<organism evidence="2 3">
    <name type="scientific">Tachysurus vachellii</name>
    <name type="common">Darkbarbel catfish</name>
    <name type="synonym">Pelteobagrus vachellii</name>
    <dbReference type="NCBI Taxonomy" id="175792"/>
    <lineage>
        <taxon>Eukaryota</taxon>
        <taxon>Metazoa</taxon>
        <taxon>Chordata</taxon>
        <taxon>Craniata</taxon>
        <taxon>Vertebrata</taxon>
        <taxon>Euteleostomi</taxon>
        <taxon>Actinopterygii</taxon>
        <taxon>Neopterygii</taxon>
        <taxon>Teleostei</taxon>
        <taxon>Ostariophysi</taxon>
        <taxon>Siluriformes</taxon>
        <taxon>Bagridae</taxon>
        <taxon>Tachysurus</taxon>
    </lineage>
</organism>
<dbReference type="EMBL" id="JAVHJS010000010">
    <property type="protein sequence ID" value="KAK2845963.1"/>
    <property type="molecule type" value="Genomic_DNA"/>
</dbReference>
<comment type="caution">
    <text evidence="2">The sequence shown here is derived from an EMBL/GenBank/DDBJ whole genome shotgun (WGS) entry which is preliminary data.</text>
</comment>
<feature type="region of interest" description="Disordered" evidence="1">
    <location>
        <begin position="217"/>
        <end position="279"/>
    </location>
</feature>
<dbReference type="InterPro" id="IPR043504">
    <property type="entry name" value="Peptidase_S1_PA_chymotrypsin"/>
</dbReference>
<dbReference type="GO" id="GO:0006260">
    <property type="term" value="P:DNA replication"/>
    <property type="evidence" value="ECO:0007669"/>
    <property type="project" value="TreeGrafter"/>
</dbReference>
<dbReference type="Gene3D" id="2.40.10.10">
    <property type="entry name" value="Trypsin-like serine proteases"/>
    <property type="match status" value="1"/>
</dbReference>
<feature type="region of interest" description="Disordered" evidence="1">
    <location>
        <begin position="1"/>
        <end position="20"/>
    </location>
</feature>
<dbReference type="Pfam" id="PF13365">
    <property type="entry name" value="Trypsin_2"/>
    <property type="match status" value="1"/>
</dbReference>
<dbReference type="GO" id="GO:0005634">
    <property type="term" value="C:nucleus"/>
    <property type="evidence" value="ECO:0007669"/>
    <property type="project" value="TreeGrafter"/>
</dbReference>
<dbReference type="AlphaFoldDB" id="A0AA88N1I7"/>
<name>A0AA88N1I7_TACVA</name>
<feature type="compositionally biased region" description="Basic and acidic residues" evidence="1">
    <location>
        <begin position="1"/>
        <end position="14"/>
    </location>
</feature>
<feature type="compositionally biased region" description="Basic and acidic residues" evidence="1">
    <location>
        <begin position="260"/>
        <end position="279"/>
    </location>
</feature>
<gene>
    <name evidence="2" type="ORF">Q7C36_010817</name>
</gene>
<dbReference type="Proteomes" id="UP001187315">
    <property type="component" value="Unassembled WGS sequence"/>
</dbReference>
<keyword evidence="3" id="KW-1185">Reference proteome</keyword>
<sequence length="624" mass="71019">MAEGYKEEGERSGLDTDTTQIKTENHKHSFRYCYDYENYIVTCNTPKTILETLQTDSLFKAIYKEIQKKIKQEIVIMREKMPKAALTTHFPCCLLNDNELLDLEFITSGGNSHTVNPPKIAVNSQENLVCFYIQTRGDKNIRMVMKNNELKSTVDYVCVYAVKGEKVKMALKRDGRFTDAVIEKGALYEQENKNITNLSNLVDHLDGKQFQVIVSRHPTGSQESSQELSQESKVKVKVEKSEAPETPQEEKPNQNSTTTQEKKTDTPPKEKVWRKSPDTKEISNTEEILKLLREQHGDLLKTLNLRKNVDVKRFFRQEYDKSIQSFSEVNKVKLLMDRSDSVCQLRINDSAVGSGFLLFGRFILTNAHVVEDVVLHSSELKCKLTAAFYFENLGSVGNVIPVEEKPVAYWKGKDKSGNYLDFALLELSDDDSEKSLDFALLEQSDDDQIPGLLRFYSPPPTRGDVCIIGHPGGGVKQMDPCFIIAKEDIPQAADTYSKKNPSLNVLHVITQDVLNEDKEVRESQTLYHSCFFHGSSGSPLFDQHCNLIGVHTGGYVYEGERNKTRSVMEYSFPLIHILVNIFIQCSNEKRSDVVQYFESQSNMKYVVQVAKEQLDRNSQPMDTS</sequence>
<dbReference type="SUPFAM" id="SSF50494">
    <property type="entry name" value="Trypsin-like serine proteases"/>
    <property type="match status" value="1"/>
</dbReference>
<proteinExistence type="predicted"/>
<dbReference type="PANTHER" id="PTHR14389">
    <property type="entry name" value="SI:CH1073-475A24.1"/>
    <property type="match status" value="1"/>
</dbReference>
<reference evidence="2" key="1">
    <citation type="submission" date="2023-08" db="EMBL/GenBank/DDBJ databases">
        <title>Pelteobagrus vachellii genome.</title>
        <authorList>
            <person name="Liu H."/>
        </authorList>
    </citation>
    <scope>NUCLEOTIDE SEQUENCE</scope>
    <source>
        <strain evidence="2">PRFRI_2022a</strain>
        <tissue evidence="2">Muscle</tissue>
    </source>
</reference>
<protein>
    <recommendedName>
        <fullName evidence="4">Protein FAM111A</fullName>
    </recommendedName>
</protein>
<evidence type="ECO:0008006" key="4">
    <source>
        <dbReference type="Google" id="ProtNLM"/>
    </source>
</evidence>
<dbReference type="GO" id="GO:0000785">
    <property type="term" value="C:chromatin"/>
    <property type="evidence" value="ECO:0007669"/>
    <property type="project" value="TreeGrafter"/>
</dbReference>
<evidence type="ECO:0000313" key="2">
    <source>
        <dbReference type="EMBL" id="KAK2845963.1"/>
    </source>
</evidence>